<dbReference type="RefSeq" id="WP_265163750.1">
    <property type="nucleotide sequence ID" value="NZ_CP069620.1"/>
</dbReference>
<dbReference type="PANTHER" id="PTHR12358">
    <property type="entry name" value="SPHINGOSINE KINASE"/>
    <property type="match status" value="1"/>
</dbReference>
<dbReference type="PROSITE" id="PS50146">
    <property type="entry name" value="DAGK"/>
    <property type="match status" value="1"/>
</dbReference>
<dbReference type="SUPFAM" id="SSF111331">
    <property type="entry name" value="NAD kinase/diacylglycerol kinase-like"/>
    <property type="match status" value="1"/>
</dbReference>
<dbReference type="PANTHER" id="PTHR12358:SF54">
    <property type="entry name" value="SPHINGOSINE KINASE RELATED PROTEIN"/>
    <property type="match status" value="1"/>
</dbReference>
<sequence length="298" mass="33769">MKKAILVHNPTAGDGNHEKDDLINKIEEAGYEVSYFSTDDLLLKQFLKKKAEVIFVAGGDGTVQKFTQLMIEAKDSELQQVPVQVLPYGTANNIATTFNLKASEEAIEAQTSKTGFDIGMVEGLEEAHFFIEGIGCGIFPKLVRTMKALGDDEKQDEITRSLKELLKLIETYEAREAIIIADDHEITGKFLLVELMNIRYIGPNIELAPNAETGDGHFELVTVRNEKREEFKLYIQDHLNGRNSGKKLEDFADLQKVKTMRLKWKGKDVHVDDEIVENYRQQEIKVKNQQGFFTFLTP</sequence>
<dbReference type="Pfam" id="PF00781">
    <property type="entry name" value="DAGK_cat"/>
    <property type="match status" value="1"/>
</dbReference>
<accession>A0ABY6NR67</accession>
<protein>
    <recommendedName>
        <fullName evidence="1">DAGKc domain-containing protein</fullName>
    </recommendedName>
</protein>
<dbReference type="EMBL" id="CP069620">
    <property type="protein sequence ID" value="UZH55392.1"/>
    <property type="molecule type" value="Genomic_DNA"/>
</dbReference>
<dbReference type="Gene3D" id="3.40.50.10330">
    <property type="entry name" value="Probable inorganic polyphosphate/atp-NAD kinase, domain 1"/>
    <property type="match status" value="1"/>
</dbReference>
<gene>
    <name evidence="2" type="ORF">JRG66_00350</name>
</gene>
<evidence type="ECO:0000313" key="3">
    <source>
        <dbReference type="Proteomes" id="UP001163981"/>
    </source>
</evidence>
<organism evidence="2 3">
    <name type="scientific">Salinimicrobium tongyeongense</name>
    <dbReference type="NCBI Taxonomy" id="2809707"/>
    <lineage>
        <taxon>Bacteria</taxon>
        <taxon>Pseudomonadati</taxon>
        <taxon>Bacteroidota</taxon>
        <taxon>Flavobacteriia</taxon>
        <taxon>Flavobacteriales</taxon>
        <taxon>Flavobacteriaceae</taxon>
        <taxon>Salinimicrobium</taxon>
    </lineage>
</organism>
<dbReference type="InterPro" id="IPR017438">
    <property type="entry name" value="ATP-NAD_kinase_N"/>
</dbReference>
<dbReference type="InterPro" id="IPR050187">
    <property type="entry name" value="Lipid_Phosphate_FormReg"/>
</dbReference>
<dbReference type="SMART" id="SM00046">
    <property type="entry name" value="DAGKc"/>
    <property type="match status" value="1"/>
</dbReference>
<feature type="domain" description="DAGKc" evidence="1">
    <location>
        <begin position="1"/>
        <end position="125"/>
    </location>
</feature>
<keyword evidence="3" id="KW-1185">Reference proteome</keyword>
<reference evidence="2" key="1">
    <citation type="submission" date="2021-02" db="EMBL/GenBank/DDBJ databases">
        <title>Salinimicrobium sp. nov. isolated from seawater in Tongyeong, Republic of Korea.</title>
        <authorList>
            <person name="Lee S.-J."/>
        </authorList>
    </citation>
    <scope>NUCLEOTIDE SEQUENCE</scope>
    <source>
        <strain evidence="2">HN-2-9-2</strain>
    </source>
</reference>
<dbReference type="InterPro" id="IPR016064">
    <property type="entry name" value="NAD/diacylglycerol_kinase_sf"/>
</dbReference>
<evidence type="ECO:0000313" key="2">
    <source>
        <dbReference type="EMBL" id="UZH55392.1"/>
    </source>
</evidence>
<dbReference type="InterPro" id="IPR001206">
    <property type="entry name" value="Diacylglycerol_kinase_cat_dom"/>
</dbReference>
<evidence type="ECO:0000259" key="1">
    <source>
        <dbReference type="PROSITE" id="PS50146"/>
    </source>
</evidence>
<proteinExistence type="predicted"/>
<dbReference type="Gene3D" id="2.60.200.40">
    <property type="match status" value="1"/>
</dbReference>
<name>A0ABY6NR67_9FLAO</name>
<dbReference type="Proteomes" id="UP001163981">
    <property type="component" value="Chromosome"/>
</dbReference>